<proteinExistence type="predicted"/>
<evidence type="ECO:0000313" key="5">
    <source>
        <dbReference type="Proteomes" id="UP000564536"/>
    </source>
</evidence>
<name>A0A1S7FVC6_9LIST</name>
<evidence type="ECO:0000313" key="4">
    <source>
        <dbReference type="Proteomes" id="UP000223060"/>
    </source>
</evidence>
<dbReference type="InterPro" id="IPR014922">
    <property type="entry name" value="YdhG-like"/>
</dbReference>
<dbReference type="AlphaFoldDB" id="A0A1S7FVC6"/>
<feature type="domain" description="YdhG-like" evidence="1">
    <location>
        <begin position="20"/>
        <end position="122"/>
    </location>
</feature>
<evidence type="ECO:0000259" key="1">
    <source>
        <dbReference type="Pfam" id="PF08818"/>
    </source>
</evidence>
<reference evidence="3 5" key="3">
    <citation type="submission" date="2020-03" db="EMBL/GenBank/DDBJ databases">
        <title>Soil Listeria distribution.</title>
        <authorList>
            <person name="Liao J."/>
            <person name="Wiedmann M."/>
        </authorList>
    </citation>
    <scope>NUCLEOTIDE SEQUENCE [LARGE SCALE GENOMIC DNA]</scope>
    <source>
        <strain evidence="3 5">FSL L7-1523</strain>
    </source>
</reference>
<dbReference type="KEGG" id="lwi:UE46_10175"/>
<dbReference type="EMBL" id="CP011102">
    <property type="protein sequence ID" value="AQY51388.1"/>
    <property type="molecule type" value="Genomic_DNA"/>
</dbReference>
<reference evidence="2" key="1">
    <citation type="submission" date="2015-03" db="EMBL/GenBank/DDBJ databases">
        <authorList>
            <person name="Murphy D."/>
        </authorList>
    </citation>
    <scope>NUCLEOTIDE SEQUENCE [LARGE SCALE GENOMIC DNA]</scope>
    <source>
        <strain evidence="2">WS 4560</strain>
    </source>
</reference>
<dbReference type="EMBL" id="JAARRL010000013">
    <property type="protein sequence ID" value="MBC1500819.1"/>
    <property type="molecule type" value="Genomic_DNA"/>
</dbReference>
<gene>
    <name evidence="3" type="ORF">HB943_09395</name>
    <name evidence="2" type="ORF">UE46_10175</name>
</gene>
<protein>
    <submittedName>
        <fullName evidence="3">DUF1801 domain-containing protein</fullName>
    </submittedName>
</protein>
<accession>A0A1S7FVC6</accession>
<organism evidence="2 4">
    <name type="scientific">Listeria weihenstephanensis</name>
    <dbReference type="NCBI Taxonomy" id="1006155"/>
    <lineage>
        <taxon>Bacteria</taxon>
        <taxon>Bacillati</taxon>
        <taxon>Bacillota</taxon>
        <taxon>Bacilli</taxon>
        <taxon>Bacillales</taxon>
        <taxon>Listeriaceae</taxon>
        <taxon>Listeria</taxon>
    </lineage>
</organism>
<dbReference type="Proteomes" id="UP000223060">
    <property type="component" value="Chromosome"/>
</dbReference>
<reference evidence="4" key="2">
    <citation type="submission" date="2015-03" db="EMBL/GenBank/DDBJ databases">
        <authorList>
            <person name="Ferrari E."/>
            <person name="Walter M.C."/>
            <person name="Huptas C."/>
            <person name="Scherer S."/>
            <person name="Mueller-Herbst S."/>
        </authorList>
    </citation>
    <scope>NUCLEOTIDE SEQUENCE [LARGE SCALE GENOMIC DNA]</scope>
    <source>
        <strain evidence="4">LWP01</strain>
    </source>
</reference>
<dbReference type="Pfam" id="PF08818">
    <property type="entry name" value="DUF1801"/>
    <property type="match status" value="1"/>
</dbReference>
<evidence type="ECO:0000313" key="2">
    <source>
        <dbReference type="EMBL" id="AQY51388.1"/>
    </source>
</evidence>
<dbReference type="Proteomes" id="UP000564536">
    <property type="component" value="Unassembled WGS sequence"/>
</dbReference>
<keyword evidence="4" id="KW-1185">Reference proteome</keyword>
<sequence>MATMNNEMQLRFEQYPDPYRERLLEIRELIMELAKQVVPIATVAESLKWSQPSYVVKGGTPIRIDRFEEENIALFFHCQTTLIATFRDMFSDTLHFSRNRAIILDPRADLPIQEISMCIQMALTYHKK</sequence>
<dbReference type="RefSeq" id="WP_036061573.1">
    <property type="nucleotide sequence ID" value="NZ_CP011102.1"/>
</dbReference>
<dbReference type="SUPFAM" id="SSF159888">
    <property type="entry name" value="YdhG-like"/>
    <property type="match status" value="1"/>
</dbReference>
<evidence type="ECO:0000313" key="3">
    <source>
        <dbReference type="EMBL" id="MBC1500819.1"/>
    </source>
</evidence>